<dbReference type="GO" id="GO:0032222">
    <property type="term" value="P:regulation of synaptic transmission, cholinergic"/>
    <property type="evidence" value="ECO:0007669"/>
    <property type="project" value="InterPro"/>
</dbReference>
<dbReference type="InterPro" id="IPR031424">
    <property type="entry name" value="QVR-like"/>
</dbReference>
<organism evidence="4 5">
    <name type="scientific">Hypsibius exemplaris</name>
    <name type="common">Freshwater tardigrade</name>
    <dbReference type="NCBI Taxonomy" id="2072580"/>
    <lineage>
        <taxon>Eukaryota</taxon>
        <taxon>Metazoa</taxon>
        <taxon>Ecdysozoa</taxon>
        <taxon>Tardigrada</taxon>
        <taxon>Eutardigrada</taxon>
        <taxon>Parachela</taxon>
        <taxon>Hypsibioidea</taxon>
        <taxon>Hypsibiidae</taxon>
        <taxon>Hypsibius</taxon>
    </lineage>
</organism>
<dbReference type="AlphaFoldDB" id="A0A9X6NAD9"/>
<sequence>MEIKAPILFAWITIFLLTTILPDEAEAGVQCYKCDSTTDPGCQEQFDVSTSGLETVDCGEEVYQGRYCIKTTGIYGGKPGTRRFCSSKDLGNLCNYISRPNEPLDFRACIFSCTSNQCNTSQTTVAQAKMTWLILLTCYWGKLHHLVLL</sequence>
<gene>
    <name evidence="4" type="ORF">BV898_15133</name>
</gene>
<name>A0A9X6NAD9_HYPEX</name>
<evidence type="ECO:0000313" key="5">
    <source>
        <dbReference type="Proteomes" id="UP000192578"/>
    </source>
</evidence>
<dbReference type="OrthoDB" id="8188641at2759"/>
<keyword evidence="5" id="KW-1185">Reference proteome</keyword>
<evidence type="ECO:0000313" key="4">
    <source>
        <dbReference type="EMBL" id="OWA50622.1"/>
    </source>
</evidence>
<evidence type="ECO:0000256" key="1">
    <source>
        <dbReference type="ARBA" id="ARBA00022729"/>
    </source>
</evidence>
<proteinExistence type="predicted"/>
<feature type="signal peptide" evidence="3">
    <location>
        <begin position="1"/>
        <end position="27"/>
    </location>
</feature>
<dbReference type="InterPro" id="IPR050975">
    <property type="entry name" value="Sleep_regulator"/>
</dbReference>
<dbReference type="GO" id="GO:0030431">
    <property type="term" value="P:sleep"/>
    <property type="evidence" value="ECO:0007669"/>
    <property type="project" value="InterPro"/>
</dbReference>
<dbReference type="Pfam" id="PF17064">
    <property type="entry name" value="QVR"/>
    <property type="match status" value="1"/>
</dbReference>
<reference evidence="5" key="1">
    <citation type="submission" date="2017-01" db="EMBL/GenBank/DDBJ databases">
        <title>Comparative genomics of anhydrobiosis in the tardigrade Hypsibius dujardini.</title>
        <authorList>
            <person name="Yoshida Y."/>
            <person name="Koutsovoulos G."/>
            <person name="Laetsch D."/>
            <person name="Stevens L."/>
            <person name="Kumar S."/>
            <person name="Horikawa D."/>
            <person name="Ishino K."/>
            <person name="Komine S."/>
            <person name="Tomita M."/>
            <person name="Blaxter M."/>
            <person name="Arakawa K."/>
        </authorList>
    </citation>
    <scope>NUCLEOTIDE SEQUENCE [LARGE SCALE GENOMIC DNA]</scope>
    <source>
        <strain evidence="5">Z151</strain>
    </source>
</reference>
<accession>A0A9X6NAD9</accession>
<evidence type="ECO:0000256" key="2">
    <source>
        <dbReference type="ARBA" id="ARBA00023180"/>
    </source>
</evidence>
<dbReference type="CDD" id="cd23590">
    <property type="entry name" value="TFP_LU_ECD_Bou"/>
    <property type="match status" value="1"/>
</dbReference>
<keyword evidence="2" id="KW-0325">Glycoprotein</keyword>
<feature type="chain" id="PRO_5040874394" description="Protein sleepless" evidence="3">
    <location>
        <begin position="28"/>
        <end position="149"/>
    </location>
</feature>
<dbReference type="Proteomes" id="UP000192578">
    <property type="component" value="Unassembled WGS sequence"/>
</dbReference>
<dbReference type="PANTHER" id="PTHR33562">
    <property type="entry name" value="ATILLA, ISOFORM B-RELATED-RELATED"/>
    <property type="match status" value="1"/>
</dbReference>
<evidence type="ECO:0000256" key="3">
    <source>
        <dbReference type="SAM" id="SignalP"/>
    </source>
</evidence>
<dbReference type="PANTHER" id="PTHR33562:SF18">
    <property type="entry name" value="BOUDIN-RELATED"/>
    <property type="match status" value="1"/>
</dbReference>
<evidence type="ECO:0008006" key="6">
    <source>
        <dbReference type="Google" id="ProtNLM"/>
    </source>
</evidence>
<dbReference type="EMBL" id="MTYJ01000198">
    <property type="protein sequence ID" value="OWA50622.1"/>
    <property type="molecule type" value="Genomic_DNA"/>
</dbReference>
<comment type="caution">
    <text evidence="4">The sequence shown here is derived from an EMBL/GenBank/DDBJ whole genome shotgun (WGS) entry which is preliminary data.</text>
</comment>
<keyword evidence="1 3" id="KW-0732">Signal</keyword>
<protein>
    <recommendedName>
        <fullName evidence="6">Protein sleepless</fullName>
    </recommendedName>
</protein>